<dbReference type="Proteomes" id="UP000033202">
    <property type="component" value="Unassembled WGS sequence"/>
</dbReference>
<dbReference type="Pfam" id="PF07238">
    <property type="entry name" value="PilZ"/>
    <property type="match status" value="1"/>
</dbReference>
<evidence type="ECO:0000259" key="1">
    <source>
        <dbReference type="Pfam" id="PF07238"/>
    </source>
</evidence>
<evidence type="ECO:0000313" key="2">
    <source>
        <dbReference type="EMBL" id="GAO39382.1"/>
    </source>
</evidence>
<dbReference type="EMBL" id="BBWU01000029">
    <property type="protein sequence ID" value="GAO39382.1"/>
    <property type="molecule type" value="Genomic_DNA"/>
</dbReference>
<evidence type="ECO:0000313" key="3">
    <source>
        <dbReference type="Proteomes" id="UP000033202"/>
    </source>
</evidence>
<organism evidence="2 3">
    <name type="scientific">Sphingomonas changbaiensis NBRC 104936</name>
    <dbReference type="NCBI Taxonomy" id="1219043"/>
    <lineage>
        <taxon>Bacteria</taxon>
        <taxon>Pseudomonadati</taxon>
        <taxon>Pseudomonadota</taxon>
        <taxon>Alphaproteobacteria</taxon>
        <taxon>Sphingomonadales</taxon>
        <taxon>Sphingomonadaceae</taxon>
        <taxon>Sphingomonas</taxon>
    </lineage>
</organism>
<proteinExistence type="predicted"/>
<accession>A0A0E9MNQ1</accession>
<dbReference type="AlphaFoldDB" id="A0A0E9MNQ1"/>
<protein>
    <recommendedName>
        <fullName evidence="1">PilZ domain-containing protein</fullName>
    </recommendedName>
</protein>
<dbReference type="InterPro" id="IPR009875">
    <property type="entry name" value="PilZ_domain"/>
</dbReference>
<feature type="domain" description="PilZ" evidence="1">
    <location>
        <begin position="90"/>
        <end position="160"/>
    </location>
</feature>
<comment type="caution">
    <text evidence="2">The sequence shown here is derived from an EMBL/GenBank/DDBJ whole genome shotgun (WGS) entry which is preliminary data.</text>
</comment>
<dbReference type="SUPFAM" id="SSF141371">
    <property type="entry name" value="PilZ domain-like"/>
    <property type="match status" value="1"/>
</dbReference>
<gene>
    <name evidence="2" type="ORF">SCH01S_29_00700</name>
</gene>
<dbReference type="GO" id="GO:0035438">
    <property type="term" value="F:cyclic-di-GMP binding"/>
    <property type="evidence" value="ECO:0007669"/>
    <property type="project" value="InterPro"/>
</dbReference>
<name>A0A0E9MNQ1_9SPHN</name>
<keyword evidence="3" id="KW-1185">Reference proteome</keyword>
<sequence length="175" mass="19084">MFLDASIYPIDFFSDVVIHNVSANGFMGEADVELTVGESLHLTLDDKAYQAATVRWTEGQQFGASFESPLARTGAGDDLDFGTEDDHKPRQKRVNLRIPARLCLGRPPQPGSVRNLSQSGMLLETDPGLCKGQHILVKLGNRPPVAGRIQWHDQGRIGVESAEPIGILSLVYSSD</sequence>
<reference evidence="2 3" key="1">
    <citation type="submission" date="2015-04" db="EMBL/GenBank/DDBJ databases">
        <title>Whole genome shotgun sequence of Sphingomonas changbaiensis NBRC 104936.</title>
        <authorList>
            <person name="Katano-Makiyama Y."/>
            <person name="Hosoyama A."/>
            <person name="Hashimoto M."/>
            <person name="Noguchi M."/>
            <person name="Tsuchikane K."/>
            <person name="Ohji S."/>
            <person name="Yamazoe A."/>
            <person name="Ichikawa N."/>
            <person name="Kimura A."/>
            <person name="Fujita N."/>
        </authorList>
    </citation>
    <scope>NUCLEOTIDE SEQUENCE [LARGE SCALE GENOMIC DNA]</scope>
    <source>
        <strain evidence="2 3">NBRC 104936</strain>
    </source>
</reference>